<evidence type="ECO:0000256" key="3">
    <source>
        <dbReference type="SAM" id="MobiDB-lite"/>
    </source>
</evidence>
<dbReference type="InterPro" id="IPR029344">
    <property type="entry name" value="SLBP_RNA_bind"/>
</dbReference>
<protein>
    <recommendedName>
        <fullName evidence="4">Histone RNA hairpin-binding protein RNA-binding domain-containing protein</fullName>
    </recommendedName>
</protein>
<dbReference type="GO" id="GO:0005737">
    <property type="term" value="C:cytoplasm"/>
    <property type="evidence" value="ECO:0007669"/>
    <property type="project" value="TreeGrafter"/>
</dbReference>
<dbReference type="GO" id="GO:0071204">
    <property type="term" value="C:histone pre-mRNA 3'end processing complex"/>
    <property type="evidence" value="ECO:0007669"/>
    <property type="project" value="TreeGrafter"/>
</dbReference>
<evidence type="ECO:0000256" key="1">
    <source>
        <dbReference type="ARBA" id="ARBA00006151"/>
    </source>
</evidence>
<dbReference type="Proteomes" id="UP000002358">
    <property type="component" value="Chromosome 4"/>
</dbReference>
<feature type="compositionally biased region" description="Low complexity" evidence="3">
    <location>
        <begin position="164"/>
        <end position="177"/>
    </location>
</feature>
<sequence length="265" mass="30544">MSVVAREETKPYSNLDDEEDALLNEAISCSRNLEIKTDDDEDEVEDSKEQLSIKDPKTVSIPWCDMESSDTSNSDLSNGRLNLSTTGGKLDLSANAKIENDRSLLDHNSSKLEEGEIKEESFVEKKIKDKMDAENDSGNTSPVRKRQREGEDEEEHQVTRNRRNSNSSSSTMSTNSKKNTEYETDPLVLARRQKDIDYGKNTIGYDRYTQEVPKDKRSKDHPRTPPMYLKYSRRGWDGMVKLWRKQLHTWDPKNDEEENKDDVQS</sequence>
<dbReference type="GO" id="GO:0051028">
    <property type="term" value="P:mRNA transport"/>
    <property type="evidence" value="ECO:0007669"/>
    <property type="project" value="TreeGrafter"/>
</dbReference>
<dbReference type="GO" id="GO:0007076">
    <property type="term" value="P:mitotic chromosome condensation"/>
    <property type="evidence" value="ECO:0007669"/>
    <property type="project" value="UniProtKB-ARBA"/>
</dbReference>
<dbReference type="KEGG" id="nvi:100118716"/>
<dbReference type="EnsemblMetazoa" id="XM_032599604">
    <property type="protein sequence ID" value="XP_032455495"/>
    <property type="gene ID" value="LOC100118716"/>
</dbReference>
<evidence type="ECO:0000256" key="2">
    <source>
        <dbReference type="ARBA" id="ARBA00022884"/>
    </source>
</evidence>
<evidence type="ECO:0000259" key="4">
    <source>
        <dbReference type="Pfam" id="PF15247"/>
    </source>
</evidence>
<name>A0A7M7GCV0_NASVI</name>
<comment type="similarity">
    <text evidence="1">Belongs to the SLBP family.</text>
</comment>
<feature type="compositionally biased region" description="Basic and acidic residues" evidence="3">
    <location>
        <begin position="47"/>
        <end position="57"/>
    </location>
</feature>
<dbReference type="SMR" id="A0A7M7GCV0"/>
<dbReference type="Gene3D" id="1.10.8.1120">
    <property type="entry name" value="Histone RNA hairpin-binding protein RNA-binding domain"/>
    <property type="match status" value="1"/>
</dbReference>
<dbReference type="GO" id="GO:0006398">
    <property type="term" value="P:mRNA 3'-end processing by stem-loop binding and cleavage"/>
    <property type="evidence" value="ECO:0007669"/>
    <property type="project" value="TreeGrafter"/>
</dbReference>
<dbReference type="FunFam" id="1.10.8.1120:FF:000001">
    <property type="entry name" value="Histone RNA hairpin-binding protein-like"/>
    <property type="match status" value="1"/>
</dbReference>
<gene>
    <name evidence="5" type="primary">100118716</name>
</gene>
<dbReference type="PANTHER" id="PTHR17408:SF0">
    <property type="entry name" value="HISTONE RNA HAIRPIN-BINDING PROTEIN"/>
    <property type="match status" value="1"/>
</dbReference>
<keyword evidence="2" id="KW-0694">RNA-binding</keyword>
<keyword evidence="6" id="KW-1185">Reference proteome</keyword>
<dbReference type="GO" id="GO:0071207">
    <property type="term" value="F:histone pre-mRNA stem-loop binding"/>
    <property type="evidence" value="ECO:0007669"/>
    <property type="project" value="TreeGrafter"/>
</dbReference>
<dbReference type="GO" id="GO:0003729">
    <property type="term" value="F:mRNA binding"/>
    <property type="evidence" value="ECO:0007669"/>
    <property type="project" value="InterPro"/>
</dbReference>
<dbReference type="OrthoDB" id="265795at2759"/>
<dbReference type="EnsemblMetazoa" id="XM_001602564">
    <property type="protein sequence ID" value="XP_001602614"/>
    <property type="gene ID" value="LOC100118716"/>
</dbReference>
<dbReference type="OMA" id="PWCDMES"/>
<feature type="compositionally biased region" description="Basic and acidic residues" evidence="3">
    <location>
        <begin position="208"/>
        <end position="223"/>
    </location>
</feature>
<dbReference type="PANTHER" id="PTHR17408">
    <property type="entry name" value="HISTONE RNA HAIRPIN-BINDING PROTEIN"/>
    <property type="match status" value="1"/>
</dbReference>
<proteinExistence type="inferred from homology"/>
<dbReference type="InParanoid" id="A0A7M7GCV0"/>
<dbReference type="Pfam" id="PF15247">
    <property type="entry name" value="SLBP_RNA_bind"/>
    <property type="match status" value="1"/>
</dbReference>
<evidence type="ECO:0000313" key="5">
    <source>
        <dbReference type="EnsemblMetazoa" id="XP_001602614"/>
    </source>
</evidence>
<feature type="compositionally biased region" description="Polar residues" evidence="3">
    <location>
        <begin position="69"/>
        <end position="87"/>
    </location>
</feature>
<dbReference type="InterPro" id="IPR026502">
    <property type="entry name" value="SLBP1/SLBP2"/>
</dbReference>
<feature type="compositionally biased region" description="Acidic residues" evidence="3">
    <location>
        <begin position="37"/>
        <end position="46"/>
    </location>
</feature>
<feature type="region of interest" description="Disordered" evidence="3">
    <location>
        <begin position="37"/>
        <end position="228"/>
    </location>
</feature>
<evidence type="ECO:0000313" key="6">
    <source>
        <dbReference type="Proteomes" id="UP000002358"/>
    </source>
</evidence>
<organism evidence="5 6">
    <name type="scientific">Nasonia vitripennis</name>
    <name type="common">Parasitic wasp</name>
    <dbReference type="NCBI Taxonomy" id="7425"/>
    <lineage>
        <taxon>Eukaryota</taxon>
        <taxon>Metazoa</taxon>
        <taxon>Ecdysozoa</taxon>
        <taxon>Arthropoda</taxon>
        <taxon>Hexapoda</taxon>
        <taxon>Insecta</taxon>
        <taxon>Pterygota</taxon>
        <taxon>Neoptera</taxon>
        <taxon>Endopterygota</taxon>
        <taxon>Hymenoptera</taxon>
        <taxon>Apocrita</taxon>
        <taxon>Proctotrupomorpha</taxon>
        <taxon>Chalcidoidea</taxon>
        <taxon>Pteromalidae</taxon>
        <taxon>Pteromalinae</taxon>
        <taxon>Nasonia</taxon>
    </lineage>
</organism>
<dbReference type="InterPro" id="IPR038294">
    <property type="entry name" value="SLBP_RNA_bind_sf"/>
</dbReference>
<feature type="domain" description="Histone RNA hairpin-binding protein RNA-binding" evidence="4">
    <location>
        <begin position="185"/>
        <end position="252"/>
    </location>
</feature>
<dbReference type="AlphaFoldDB" id="A0A7M7GCV0"/>
<accession>A0A7M7GCV0</accession>
<reference evidence="5" key="1">
    <citation type="submission" date="2021-01" db="UniProtKB">
        <authorList>
            <consortium name="EnsemblMetazoa"/>
        </authorList>
    </citation>
    <scope>IDENTIFICATION</scope>
</reference>
<feature type="compositionally biased region" description="Basic and acidic residues" evidence="3">
    <location>
        <begin position="98"/>
        <end position="133"/>
    </location>
</feature>